<accession>A0A3P6GIZ9</accession>
<evidence type="ECO:0000313" key="2">
    <source>
        <dbReference type="EMBL" id="VDD59721.1"/>
    </source>
</evidence>
<keyword evidence="1" id="KW-1133">Transmembrane helix</keyword>
<keyword evidence="1" id="KW-0472">Membrane</keyword>
<evidence type="ECO:0000256" key="1">
    <source>
        <dbReference type="SAM" id="Phobius"/>
    </source>
</evidence>
<feature type="transmembrane region" description="Helical" evidence="1">
    <location>
        <begin position="30"/>
        <end position="50"/>
    </location>
</feature>
<dbReference type="EMBL" id="LR031880">
    <property type="protein sequence ID" value="VDD59721.1"/>
    <property type="molecule type" value="Genomic_DNA"/>
</dbReference>
<name>A0A3P6GIZ9_BRAOL</name>
<protein>
    <submittedName>
        <fullName evidence="2">Uncharacterized protein</fullName>
    </submittedName>
</protein>
<reference evidence="2" key="1">
    <citation type="submission" date="2018-11" db="EMBL/GenBank/DDBJ databases">
        <authorList>
            <consortium name="Genoscope - CEA"/>
            <person name="William W."/>
        </authorList>
    </citation>
    <scope>NUCLEOTIDE SEQUENCE</scope>
</reference>
<organism evidence="2">
    <name type="scientific">Brassica oleracea</name>
    <name type="common">Wild cabbage</name>
    <dbReference type="NCBI Taxonomy" id="3712"/>
    <lineage>
        <taxon>Eukaryota</taxon>
        <taxon>Viridiplantae</taxon>
        <taxon>Streptophyta</taxon>
        <taxon>Embryophyta</taxon>
        <taxon>Tracheophyta</taxon>
        <taxon>Spermatophyta</taxon>
        <taxon>Magnoliopsida</taxon>
        <taxon>eudicotyledons</taxon>
        <taxon>Gunneridae</taxon>
        <taxon>Pentapetalae</taxon>
        <taxon>rosids</taxon>
        <taxon>malvids</taxon>
        <taxon>Brassicales</taxon>
        <taxon>Brassicaceae</taxon>
        <taxon>Brassiceae</taxon>
        <taxon>Brassica</taxon>
    </lineage>
</organism>
<keyword evidence="1" id="KW-0812">Transmembrane</keyword>
<sequence>MKPKFQTLILNLQPKFNTLNSKLKHYIQNLFPPLFSLTTLHFLFFFFSIARRKRNTWIRRRDHTMYV</sequence>
<dbReference type="AlphaFoldDB" id="A0A3P6GIZ9"/>
<proteinExistence type="predicted"/>
<gene>
    <name evidence="2" type="ORF">BOLC6T35174H</name>
</gene>